<proteinExistence type="predicted"/>
<keyword evidence="3" id="KW-1185">Reference proteome</keyword>
<comment type="caution">
    <text evidence="2">The sequence shown here is derived from an EMBL/GenBank/DDBJ whole genome shotgun (WGS) entry which is preliminary data.</text>
</comment>
<sequence length="104" mass="11156">MLLPTSSTSDNSNDSMPLTVESYGGGSFKIAPGEGRERVISALDPNVERTSSAAGITTYSSSDGDRASSVANGFDKQTKRRKGREERIGWKGFSDGLVKRQHSD</sequence>
<reference evidence="2 3" key="1">
    <citation type="submission" date="2023-09" db="EMBL/GenBank/DDBJ databases">
        <title>Multi-omics analysis of a traditional fermented food reveals byproduct-associated fungal strains for waste-to-food upcycling.</title>
        <authorList>
            <consortium name="Lawrence Berkeley National Laboratory"/>
            <person name="Rekdal V.M."/>
            <person name="Villalobos-Escobedo J.M."/>
            <person name="Rodriguez-Valeron N."/>
            <person name="Garcia M.O."/>
            <person name="Vasquez D.P."/>
            <person name="Damayanti I."/>
            <person name="Sorensen P.M."/>
            <person name="Baidoo E.E."/>
            <person name="De Carvalho A.C."/>
            <person name="Riley R."/>
            <person name="Lipzen A."/>
            <person name="He G."/>
            <person name="Yan M."/>
            <person name="Haridas S."/>
            <person name="Daum C."/>
            <person name="Yoshinaga Y."/>
            <person name="Ng V."/>
            <person name="Grigoriev I.V."/>
            <person name="Munk R."/>
            <person name="Nuraida L."/>
            <person name="Wijaya C.H."/>
            <person name="Morales P.-C."/>
            <person name="Keasling J.D."/>
        </authorList>
    </citation>
    <scope>NUCLEOTIDE SEQUENCE [LARGE SCALE GENOMIC DNA]</scope>
    <source>
        <strain evidence="2 3">FGSC 2613</strain>
    </source>
</reference>
<organism evidence="2 3">
    <name type="scientific">Neurospora intermedia</name>
    <dbReference type="NCBI Taxonomy" id="5142"/>
    <lineage>
        <taxon>Eukaryota</taxon>
        <taxon>Fungi</taxon>
        <taxon>Dikarya</taxon>
        <taxon>Ascomycota</taxon>
        <taxon>Pezizomycotina</taxon>
        <taxon>Sordariomycetes</taxon>
        <taxon>Sordariomycetidae</taxon>
        <taxon>Sordariales</taxon>
        <taxon>Sordariaceae</taxon>
        <taxon>Neurospora</taxon>
    </lineage>
</organism>
<evidence type="ECO:0000313" key="2">
    <source>
        <dbReference type="EMBL" id="KAL0474710.1"/>
    </source>
</evidence>
<name>A0ABR3DPW9_NEUIN</name>
<evidence type="ECO:0000313" key="3">
    <source>
        <dbReference type="Proteomes" id="UP001451303"/>
    </source>
</evidence>
<feature type="region of interest" description="Disordered" evidence="1">
    <location>
        <begin position="53"/>
        <end position="104"/>
    </location>
</feature>
<dbReference type="Proteomes" id="UP001451303">
    <property type="component" value="Unassembled WGS sequence"/>
</dbReference>
<dbReference type="EMBL" id="JAVLET010000001">
    <property type="protein sequence ID" value="KAL0474710.1"/>
    <property type="molecule type" value="Genomic_DNA"/>
</dbReference>
<protein>
    <submittedName>
        <fullName evidence="2">Uncharacterized protein</fullName>
    </submittedName>
</protein>
<feature type="compositionally biased region" description="Low complexity" evidence="1">
    <location>
        <begin position="1"/>
        <end position="15"/>
    </location>
</feature>
<accession>A0ABR3DPW9</accession>
<gene>
    <name evidence="2" type="ORF">QR685DRAFT_549445</name>
</gene>
<feature type="compositionally biased region" description="Polar residues" evidence="1">
    <location>
        <begin position="53"/>
        <end position="62"/>
    </location>
</feature>
<feature type="region of interest" description="Disordered" evidence="1">
    <location>
        <begin position="1"/>
        <end position="20"/>
    </location>
</feature>
<evidence type="ECO:0000256" key="1">
    <source>
        <dbReference type="SAM" id="MobiDB-lite"/>
    </source>
</evidence>